<dbReference type="RefSeq" id="WP_274357683.1">
    <property type="nucleotide sequence ID" value="NZ_CP118099.1"/>
</dbReference>
<dbReference type="Gene3D" id="3.40.50.720">
    <property type="entry name" value="NAD(P)-binding Rossmann-like Domain"/>
    <property type="match status" value="1"/>
</dbReference>
<dbReference type="EMBL" id="CP118099">
    <property type="protein sequence ID" value="WDH77237.1"/>
    <property type="molecule type" value="Genomic_DNA"/>
</dbReference>
<dbReference type="SUPFAM" id="SSF51735">
    <property type="entry name" value="NAD(P)-binding Rossmann-fold domains"/>
    <property type="match status" value="1"/>
</dbReference>
<proteinExistence type="predicted"/>
<keyword evidence="2" id="KW-1185">Reference proteome</keyword>
<dbReference type="InterPro" id="IPR036291">
    <property type="entry name" value="NAD(P)-bd_dom_sf"/>
</dbReference>
<protein>
    <submittedName>
        <fullName evidence="1">Short-chain dehydrogenase</fullName>
    </submittedName>
</protein>
<evidence type="ECO:0000313" key="1">
    <source>
        <dbReference type="EMBL" id="WDH77237.1"/>
    </source>
</evidence>
<sequence length="178" mass="19837">MNRKHILLVGGTGMLAGLTSYLAIDHHVTVVGRDKENMANVVQRNPDTCHPLIVDYREEEALSSALQRAVRQNGPFDQVIAWVHRGSGKAMQLILDHSETAAVIHILGSRANPEYEKKCLCLNEQQSYRQVQLGAKHDGENFRWLTHEEIVHGVIDAIEHSSDYQLIGQLVNKGGKNG</sequence>
<organism evidence="1 2">
    <name type="scientific">Exiguobacterium marinum</name>
    <dbReference type="NCBI Taxonomy" id="273528"/>
    <lineage>
        <taxon>Bacteria</taxon>
        <taxon>Bacillati</taxon>
        <taxon>Bacillota</taxon>
        <taxon>Bacilli</taxon>
        <taxon>Bacillales</taxon>
        <taxon>Bacillales Family XII. Incertae Sedis</taxon>
        <taxon>Exiguobacterium</taxon>
    </lineage>
</organism>
<evidence type="ECO:0000313" key="2">
    <source>
        <dbReference type="Proteomes" id="UP001213680"/>
    </source>
</evidence>
<gene>
    <name evidence="1" type="ORF">PTI97_06890</name>
</gene>
<accession>A0ABY7X3I9</accession>
<reference evidence="1 2" key="1">
    <citation type="submission" date="2023-02" db="EMBL/GenBank/DDBJ databases">
        <title>A bacterium isolated from plastisphere.</title>
        <authorList>
            <person name="Sun Y."/>
        </authorList>
    </citation>
    <scope>NUCLEOTIDE SEQUENCE [LARGE SCALE GENOMIC DNA]</scope>
    <source>
        <strain evidence="2">a-1</strain>
    </source>
</reference>
<dbReference type="Proteomes" id="UP001213680">
    <property type="component" value="Chromosome"/>
</dbReference>
<name>A0ABY7X3I9_9BACL</name>